<feature type="transmembrane region" description="Helical" evidence="1">
    <location>
        <begin position="85"/>
        <end position="107"/>
    </location>
</feature>
<protein>
    <submittedName>
        <fullName evidence="2">Multidrug transporter</fullName>
    </submittedName>
</protein>
<proteinExistence type="predicted"/>
<reference evidence="2 3" key="1">
    <citation type="journal article" date="2016" name="Int. J. Syst. Evol. Microbiol.">
        <title>Pontibacter aydingkolensis sp. nov., isolated from soil of a salt lake.</title>
        <authorList>
            <person name="Osman G."/>
            <person name="Zhang T."/>
            <person name="Lou K."/>
            <person name="Gao Y."/>
            <person name="Chang W."/>
            <person name="Lin Q."/>
            <person name="Yang H.M."/>
            <person name="Huo X.D."/>
            <person name="Wang N."/>
        </authorList>
    </citation>
    <scope>NUCLEOTIDE SEQUENCE [LARGE SCALE GENOMIC DNA]</scope>
    <source>
        <strain evidence="2 3">KACC 19255</strain>
    </source>
</reference>
<dbReference type="EMBL" id="JAHYXK010000007">
    <property type="protein sequence ID" value="MBW7467549.1"/>
    <property type="molecule type" value="Genomic_DNA"/>
</dbReference>
<comment type="caution">
    <text evidence="2">The sequence shown here is derived from an EMBL/GenBank/DDBJ whole genome shotgun (WGS) entry which is preliminary data.</text>
</comment>
<sequence>MSATGVAKRLLLVVGLLFCLHSTGVVLESILEYESRVTRIIVRYFDLNGEENVPAFFSSVILLAAACLLLLIYRTSKYTGRHKGNGYWLALAVIFVFMAVDESVQIHEHIAEFVRPQLTSDLNGLLHWAWVVPYTLVVAGVVAVFFRWVLLLPATTRNLFFLSGGMFVLGALGFEFIEGYLFKHYGLDHIYNRIMYTLEELLEMTAVILFIYALLQYLAKLKLSVSLIEGKDASG</sequence>
<evidence type="ECO:0000313" key="2">
    <source>
        <dbReference type="EMBL" id="MBW7467549.1"/>
    </source>
</evidence>
<feature type="transmembrane region" description="Helical" evidence="1">
    <location>
        <begin position="159"/>
        <end position="181"/>
    </location>
</feature>
<name>A0ABS7CUL6_9BACT</name>
<organism evidence="2 3">
    <name type="scientific">Pontibacter aydingkolensis</name>
    <dbReference type="NCBI Taxonomy" id="1911536"/>
    <lineage>
        <taxon>Bacteria</taxon>
        <taxon>Pseudomonadati</taxon>
        <taxon>Bacteroidota</taxon>
        <taxon>Cytophagia</taxon>
        <taxon>Cytophagales</taxon>
        <taxon>Hymenobacteraceae</taxon>
        <taxon>Pontibacter</taxon>
    </lineage>
</organism>
<feature type="transmembrane region" description="Helical" evidence="1">
    <location>
        <begin position="127"/>
        <end position="152"/>
    </location>
</feature>
<keyword evidence="1" id="KW-0812">Transmembrane</keyword>
<feature type="transmembrane region" description="Helical" evidence="1">
    <location>
        <begin position="201"/>
        <end position="219"/>
    </location>
</feature>
<keyword evidence="1" id="KW-1133">Transmembrane helix</keyword>
<keyword evidence="3" id="KW-1185">Reference proteome</keyword>
<evidence type="ECO:0000313" key="3">
    <source>
        <dbReference type="Proteomes" id="UP000813018"/>
    </source>
</evidence>
<evidence type="ECO:0000256" key="1">
    <source>
        <dbReference type="SAM" id="Phobius"/>
    </source>
</evidence>
<accession>A0ABS7CUL6</accession>
<keyword evidence="1" id="KW-0472">Membrane</keyword>
<dbReference type="Proteomes" id="UP000813018">
    <property type="component" value="Unassembled WGS sequence"/>
</dbReference>
<gene>
    <name evidence="2" type="ORF">K0O23_10750</name>
</gene>
<feature type="transmembrane region" description="Helical" evidence="1">
    <location>
        <begin position="52"/>
        <end position="73"/>
    </location>
</feature>